<dbReference type="Proteomes" id="UP001180453">
    <property type="component" value="Unassembled WGS sequence"/>
</dbReference>
<name>A0ABU1YGV3_ROSSA</name>
<comment type="caution">
    <text evidence="10">The sequence shown here is derived from an EMBL/GenBank/DDBJ whole genome shotgun (WGS) entry which is preliminary data.</text>
</comment>
<keyword evidence="3" id="KW-0136">Cellulose degradation</keyword>
<dbReference type="Gene3D" id="2.60.40.10">
    <property type="entry name" value="Immunoglobulins"/>
    <property type="match status" value="1"/>
</dbReference>
<protein>
    <submittedName>
        <fullName evidence="10">Endoglucanase</fullName>
        <ecNumber evidence="10">3.2.1.4</ecNumber>
    </submittedName>
</protein>
<keyword evidence="6" id="KW-0624">Polysaccharide degradation</keyword>
<feature type="chain" id="PRO_5045135093" evidence="8">
    <location>
        <begin position="23"/>
        <end position="553"/>
    </location>
</feature>
<evidence type="ECO:0000256" key="6">
    <source>
        <dbReference type="ARBA" id="ARBA00023326"/>
    </source>
</evidence>
<feature type="domain" description="Glycoside hydrolase family 5" evidence="9">
    <location>
        <begin position="235"/>
        <end position="524"/>
    </location>
</feature>
<keyword evidence="2 7" id="KW-0378">Hydrolase</keyword>
<evidence type="ECO:0000313" key="10">
    <source>
        <dbReference type="EMBL" id="MDR7267411.1"/>
    </source>
</evidence>
<organism evidence="10 11">
    <name type="scientific">Roseateles saccharophilus</name>
    <name type="common">Pseudomonas saccharophila</name>
    <dbReference type="NCBI Taxonomy" id="304"/>
    <lineage>
        <taxon>Bacteria</taxon>
        <taxon>Pseudomonadati</taxon>
        <taxon>Pseudomonadota</taxon>
        <taxon>Betaproteobacteria</taxon>
        <taxon>Burkholderiales</taxon>
        <taxon>Sphaerotilaceae</taxon>
        <taxon>Roseateles</taxon>
    </lineage>
</organism>
<dbReference type="InterPro" id="IPR013783">
    <property type="entry name" value="Ig-like_fold"/>
</dbReference>
<dbReference type="PANTHER" id="PTHR31297:SF41">
    <property type="entry name" value="ENDOGLUCANASE, PUTATIVE (AFU_ORTHOLOGUE AFUA_5G01830)-RELATED"/>
    <property type="match status" value="1"/>
</dbReference>
<evidence type="ECO:0000256" key="7">
    <source>
        <dbReference type="RuleBase" id="RU361153"/>
    </source>
</evidence>
<gene>
    <name evidence="10" type="ORF">J2X20_000040</name>
</gene>
<dbReference type="PANTHER" id="PTHR31297">
    <property type="entry name" value="GLUCAN ENDO-1,6-BETA-GLUCOSIDASE B"/>
    <property type="match status" value="1"/>
</dbReference>
<evidence type="ECO:0000256" key="1">
    <source>
        <dbReference type="ARBA" id="ARBA00005641"/>
    </source>
</evidence>
<evidence type="ECO:0000256" key="4">
    <source>
        <dbReference type="ARBA" id="ARBA00023277"/>
    </source>
</evidence>
<evidence type="ECO:0000256" key="5">
    <source>
        <dbReference type="ARBA" id="ARBA00023295"/>
    </source>
</evidence>
<dbReference type="EC" id="3.2.1.4" evidence="10"/>
<dbReference type="GO" id="GO:0008810">
    <property type="term" value="F:cellulase activity"/>
    <property type="evidence" value="ECO:0007669"/>
    <property type="project" value="UniProtKB-EC"/>
</dbReference>
<keyword evidence="5 7" id="KW-0326">Glycosidase</keyword>
<dbReference type="SUPFAM" id="SSF51445">
    <property type="entry name" value="(Trans)glycosidases"/>
    <property type="match status" value="1"/>
</dbReference>
<keyword evidence="8" id="KW-0732">Signal</keyword>
<accession>A0ABU1YGV3</accession>
<evidence type="ECO:0000313" key="11">
    <source>
        <dbReference type="Proteomes" id="UP001180453"/>
    </source>
</evidence>
<evidence type="ECO:0000256" key="8">
    <source>
        <dbReference type="SAM" id="SignalP"/>
    </source>
</evidence>
<keyword evidence="11" id="KW-1185">Reference proteome</keyword>
<dbReference type="Pfam" id="PF00150">
    <property type="entry name" value="Cellulase"/>
    <property type="match status" value="1"/>
</dbReference>
<dbReference type="InterPro" id="IPR050386">
    <property type="entry name" value="Glycosyl_hydrolase_5"/>
</dbReference>
<dbReference type="RefSeq" id="WP_310259122.1">
    <property type="nucleotide sequence ID" value="NZ_JAVDXU010000001.1"/>
</dbReference>
<keyword evidence="4" id="KW-0119">Carbohydrate metabolism</keyword>
<dbReference type="EMBL" id="JAVDXU010000001">
    <property type="protein sequence ID" value="MDR7267411.1"/>
    <property type="molecule type" value="Genomic_DNA"/>
</dbReference>
<dbReference type="InterPro" id="IPR001547">
    <property type="entry name" value="Glyco_hydro_5"/>
</dbReference>
<evidence type="ECO:0000259" key="9">
    <source>
        <dbReference type="Pfam" id="PF00150"/>
    </source>
</evidence>
<feature type="signal peptide" evidence="8">
    <location>
        <begin position="1"/>
        <end position="22"/>
    </location>
</feature>
<sequence length="553" mass="59694">MRTLLSTLLLALGASAGSAAQAQNCGSGGGATVCLTANGTASNVQLNWTISGAVKSLEVYRDTDADPNGRSRIAIVDKAATSYADASANTGTPYWYWVKFTTAAGSYSSGASSATRGASCTPTAVTPWIKVDGNWNQTANATVSAGDSAVLGPQPVSGGMWTWNGCGTAGGAREQTIRPTAACAATATYTNACGAKTLQSFSIGLAGAMRNMTSLQISKEMSPGWNLGNSLDAPTETGWGNPLVNQALLNAVRAAGFKSVRIPVTWTTHVDASDNIDPVYMARVTEVVKYVRNTGMYAVINLHHEGHWLNNVFYASQAANNARLAKLWTQIANNFKNHDDYLLFAGLNEVGKENAPWGVPPQQEWVDVQNGYHQAFVNAVRATGGNNAKRHLVVQGYFTGIDPINQTVLPTDTIANRLFFEFHFYDPWTLALNAESPIWQWGAKTTDPSKADNWADEAYVDAQFQKVKSRFVDAGVAVIMGEYGVILKSEYDPAGFYRNEWAKYVTNSAVRHGIVPMWWDNGYQDNHQFGLFNRTTGAQYFPDLVKAIVDSAK</sequence>
<evidence type="ECO:0000256" key="2">
    <source>
        <dbReference type="ARBA" id="ARBA00022801"/>
    </source>
</evidence>
<dbReference type="InterPro" id="IPR017853">
    <property type="entry name" value="GH"/>
</dbReference>
<proteinExistence type="inferred from homology"/>
<evidence type="ECO:0000256" key="3">
    <source>
        <dbReference type="ARBA" id="ARBA00023001"/>
    </source>
</evidence>
<reference evidence="10 11" key="1">
    <citation type="submission" date="2023-07" db="EMBL/GenBank/DDBJ databases">
        <title>Sorghum-associated microbial communities from plants grown in Nebraska, USA.</title>
        <authorList>
            <person name="Schachtman D."/>
        </authorList>
    </citation>
    <scope>NUCLEOTIDE SEQUENCE [LARGE SCALE GENOMIC DNA]</scope>
    <source>
        <strain evidence="10 11">BE314</strain>
    </source>
</reference>
<comment type="similarity">
    <text evidence="1 7">Belongs to the glycosyl hydrolase 5 (cellulase A) family.</text>
</comment>
<dbReference type="Gene3D" id="3.20.20.80">
    <property type="entry name" value="Glycosidases"/>
    <property type="match status" value="1"/>
</dbReference>